<keyword evidence="3" id="KW-1185">Reference proteome</keyword>
<evidence type="ECO:0000256" key="1">
    <source>
        <dbReference type="SAM" id="MobiDB-lite"/>
    </source>
</evidence>
<dbReference type="Proteomes" id="UP000248423">
    <property type="component" value="Unassembled WGS sequence"/>
</dbReference>
<name>A0A319ECP6_ASPSB</name>
<evidence type="ECO:0000313" key="2">
    <source>
        <dbReference type="EMBL" id="PYI07401.1"/>
    </source>
</evidence>
<dbReference type="AlphaFoldDB" id="A0A319ECP6"/>
<reference evidence="2 3" key="1">
    <citation type="submission" date="2018-02" db="EMBL/GenBank/DDBJ databases">
        <title>The genomes of Aspergillus section Nigri reveals drivers in fungal speciation.</title>
        <authorList>
            <consortium name="DOE Joint Genome Institute"/>
            <person name="Vesth T.C."/>
            <person name="Nybo J."/>
            <person name="Theobald S."/>
            <person name="Brandl J."/>
            <person name="Frisvad J.C."/>
            <person name="Nielsen K.F."/>
            <person name="Lyhne E.K."/>
            <person name="Kogle M.E."/>
            <person name="Kuo A."/>
            <person name="Riley R."/>
            <person name="Clum A."/>
            <person name="Nolan M."/>
            <person name="Lipzen A."/>
            <person name="Salamov A."/>
            <person name="Henrissat B."/>
            <person name="Wiebenga A."/>
            <person name="De vries R.P."/>
            <person name="Grigoriev I.V."/>
            <person name="Mortensen U.H."/>
            <person name="Andersen M.R."/>
            <person name="Baker S.E."/>
        </authorList>
    </citation>
    <scope>NUCLEOTIDE SEQUENCE [LARGE SCALE GENOMIC DNA]</scope>
    <source>
        <strain evidence="2 3">CBS 121057</strain>
    </source>
</reference>
<dbReference type="VEuPathDB" id="FungiDB:BO78DRAFT_386068"/>
<sequence>MVDLKFEVETWVELSLRAEQDFQDPLTTDKGFLKFVQYLNPKNGGPCDLKPYSNWRETMRSFWEKMNHVCNFNFDILPKIEVTIMPLESGWDTSSYKSQGHAVMHFYKVIKEMAGPNLDSSYLNWKAGIDVHEELDNACNTEKDVCEYLVDRRNGGFTWEYGGTAGRSSDEGQPLAILLSPEEMTYDQITLWVEFVVGFTQASLGVDTARLLEYPRDMAGLQRFITENVPGVELDLSRIAYEIPESRSGSDQGLESETDQLVSQTETCLTLD</sequence>
<organism evidence="2 3">
    <name type="scientific">Aspergillus sclerotiicarbonarius (strain CBS 121057 / IBT 28362)</name>
    <dbReference type="NCBI Taxonomy" id="1448318"/>
    <lineage>
        <taxon>Eukaryota</taxon>
        <taxon>Fungi</taxon>
        <taxon>Dikarya</taxon>
        <taxon>Ascomycota</taxon>
        <taxon>Pezizomycotina</taxon>
        <taxon>Eurotiomycetes</taxon>
        <taxon>Eurotiomycetidae</taxon>
        <taxon>Eurotiales</taxon>
        <taxon>Aspergillaceae</taxon>
        <taxon>Aspergillus</taxon>
        <taxon>Aspergillus subgen. Circumdati</taxon>
    </lineage>
</organism>
<accession>A0A319ECP6</accession>
<dbReference type="EMBL" id="KZ826342">
    <property type="protein sequence ID" value="PYI07401.1"/>
    <property type="molecule type" value="Genomic_DNA"/>
</dbReference>
<feature type="region of interest" description="Disordered" evidence="1">
    <location>
        <begin position="247"/>
        <end position="272"/>
    </location>
</feature>
<gene>
    <name evidence="2" type="ORF">BO78DRAFT_386068</name>
</gene>
<protein>
    <submittedName>
        <fullName evidence="2">Uncharacterized protein</fullName>
    </submittedName>
</protein>
<dbReference type="OrthoDB" id="4507712at2759"/>
<evidence type="ECO:0000313" key="3">
    <source>
        <dbReference type="Proteomes" id="UP000248423"/>
    </source>
</evidence>
<proteinExistence type="predicted"/>